<evidence type="ECO:0000256" key="4">
    <source>
        <dbReference type="ARBA" id="ARBA00022737"/>
    </source>
</evidence>
<evidence type="ECO:0000256" key="2">
    <source>
        <dbReference type="ARBA" id="ARBA00005348"/>
    </source>
</evidence>
<evidence type="ECO:0000313" key="8">
    <source>
        <dbReference type="EMBL" id="TCD61695.1"/>
    </source>
</evidence>
<dbReference type="SMART" id="SM00028">
    <property type="entry name" value="TPR"/>
    <property type="match status" value="3"/>
</dbReference>
<name>A0A4R0R943_9APHY</name>
<dbReference type="STRING" id="92696.A0A4R0R943"/>
<dbReference type="Pfam" id="PF13432">
    <property type="entry name" value="TPR_16"/>
    <property type="match status" value="1"/>
</dbReference>
<feature type="compositionally biased region" description="Polar residues" evidence="7">
    <location>
        <begin position="111"/>
        <end position="123"/>
    </location>
</feature>
<evidence type="ECO:0000256" key="3">
    <source>
        <dbReference type="ARBA" id="ARBA00022490"/>
    </source>
</evidence>
<keyword evidence="5 6" id="KW-0802">TPR repeat</keyword>
<dbReference type="InterPro" id="IPR019734">
    <property type="entry name" value="TPR_rpt"/>
</dbReference>
<dbReference type="PANTHER" id="PTHR10130">
    <property type="entry name" value="PEROXISOMAL TARGETING SIGNAL 1 RECEPTOR PEX5"/>
    <property type="match status" value="1"/>
</dbReference>
<dbReference type="GO" id="GO:0005778">
    <property type="term" value="C:peroxisomal membrane"/>
    <property type="evidence" value="ECO:0007669"/>
    <property type="project" value="TreeGrafter"/>
</dbReference>
<evidence type="ECO:0000256" key="5">
    <source>
        <dbReference type="ARBA" id="ARBA00022803"/>
    </source>
</evidence>
<dbReference type="InterPro" id="IPR024111">
    <property type="entry name" value="PEX5/PEX5L"/>
</dbReference>
<dbReference type="InterPro" id="IPR011990">
    <property type="entry name" value="TPR-like_helical_dom_sf"/>
</dbReference>
<keyword evidence="3" id="KW-0963">Cytoplasm</keyword>
<sequence>MTVFLGIETKSWRFGVGDTGTGKSRQTTEPEYGRLIPHSAESHPPPSSGASFSLSKSSILPSFIFFASQTSMSLQGLMSGAECAVPFNPLSQVLKHTEGDRSIQQDRIAGPSTSRHLPSSSIAPGSDRDLALAKQFFDNNGQGNSANPNFAITRHIPSLMNSSSPGPDLMAAWTESQKTFMPGPVYNAPQQNSRSAWSGEFGSGMQAMRPNQSVQHDLTQQPSTFHQPSYMANRMYGGMPGMPMNMYMNSTPSFAPATADKGKGKSREIDFEAAFAEVAQSLGPSEAETARIVELDDTADLEKAIAGASLEDVVDTHAPPMSTDFKSVWDQLQNSDMPPPSEDIAKWESEFNQLMNSQRGDLDFDYGTAMQDAWENGLGQWGEPPSSTGVSFDDEGLPVLGPYTFEKENRHLDPSTSTQSPLADAKRLLEQNGSLTEAALLLEAAIQKGELGSGGYESWILLGEVRSMDEREEQGMRALMEGVKRAEDAGDAGEGMLSLAISFTNESYERASHSMLLRWLHARFPNHPIPTDVWESLKQTAWHSHDRVTEIFINLARDQHAQGDLDPEVQVGLGVLFYTNNEYDRAKDCFEAALSVRPADFMLWNRLGSSLSNGNHPEEALGAYREALQLRPTYTRAIYNVGVACLNIGAHKEAAEHFLSALAMQDTSAGPKSEQLWFTLRRAFQAMNRQDLADKAIASINLDVFRNEGYDF</sequence>
<dbReference type="SUPFAM" id="SSF48452">
    <property type="entry name" value="TPR-like"/>
    <property type="match status" value="1"/>
</dbReference>
<dbReference type="GO" id="GO:0005052">
    <property type="term" value="F:peroxisome matrix targeting signal-1 binding"/>
    <property type="evidence" value="ECO:0007669"/>
    <property type="project" value="TreeGrafter"/>
</dbReference>
<reference evidence="8 9" key="1">
    <citation type="submission" date="2018-11" db="EMBL/GenBank/DDBJ databases">
        <title>Genome assembly of Steccherinum ochraceum LE-BIN_3174, the white-rot fungus of the Steccherinaceae family (The Residual Polyporoid clade, Polyporales, Basidiomycota).</title>
        <authorList>
            <person name="Fedorova T.V."/>
            <person name="Glazunova O.A."/>
            <person name="Landesman E.O."/>
            <person name="Moiseenko K.V."/>
            <person name="Psurtseva N.V."/>
            <person name="Savinova O.S."/>
            <person name="Shakhova N.V."/>
            <person name="Tyazhelova T.V."/>
            <person name="Vasina D.V."/>
        </authorList>
    </citation>
    <scope>NUCLEOTIDE SEQUENCE [LARGE SCALE GENOMIC DNA]</scope>
    <source>
        <strain evidence="8 9">LE-BIN_3174</strain>
    </source>
</reference>
<dbReference type="AlphaFoldDB" id="A0A4R0R943"/>
<evidence type="ECO:0000256" key="1">
    <source>
        <dbReference type="ARBA" id="ARBA00004496"/>
    </source>
</evidence>
<evidence type="ECO:0000313" key="9">
    <source>
        <dbReference type="Proteomes" id="UP000292702"/>
    </source>
</evidence>
<comment type="subcellular location">
    <subcellularLocation>
        <location evidence="1">Cytoplasm</location>
    </subcellularLocation>
</comment>
<feature type="repeat" description="TPR" evidence="6">
    <location>
        <begin position="567"/>
        <end position="600"/>
    </location>
</feature>
<dbReference type="Proteomes" id="UP000292702">
    <property type="component" value="Unassembled WGS sequence"/>
</dbReference>
<gene>
    <name evidence="8" type="primary">PEX5</name>
    <name evidence="8" type="ORF">EIP91_008046</name>
</gene>
<proteinExistence type="inferred from homology"/>
<dbReference type="EMBL" id="RWJN01000439">
    <property type="protein sequence ID" value="TCD61695.1"/>
    <property type="molecule type" value="Genomic_DNA"/>
</dbReference>
<comment type="caution">
    <text evidence="8">The sequence shown here is derived from an EMBL/GenBank/DDBJ whole genome shotgun (WGS) entry which is preliminary data.</text>
</comment>
<dbReference type="PROSITE" id="PS50005">
    <property type="entry name" value="TPR"/>
    <property type="match status" value="2"/>
</dbReference>
<dbReference type="PANTHER" id="PTHR10130:SF9">
    <property type="entry name" value="PEROXISOMAL TARGETING SIGNAL RECEPTOR"/>
    <property type="match status" value="1"/>
</dbReference>
<feature type="region of interest" description="Disordered" evidence="7">
    <location>
        <begin position="106"/>
        <end position="125"/>
    </location>
</feature>
<comment type="similarity">
    <text evidence="2">Belongs to the peroxisomal targeting signal receptor family.</text>
</comment>
<protein>
    <submittedName>
        <fullName evidence="8">Peroxisomal membrane signal receptor PTS1</fullName>
    </submittedName>
</protein>
<evidence type="ECO:0000256" key="6">
    <source>
        <dbReference type="PROSITE-ProRule" id="PRU00339"/>
    </source>
</evidence>
<keyword evidence="9" id="KW-1185">Reference proteome</keyword>
<dbReference type="OrthoDB" id="10006023at2759"/>
<organism evidence="8 9">
    <name type="scientific">Steccherinum ochraceum</name>
    <dbReference type="NCBI Taxonomy" id="92696"/>
    <lineage>
        <taxon>Eukaryota</taxon>
        <taxon>Fungi</taxon>
        <taxon>Dikarya</taxon>
        <taxon>Basidiomycota</taxon>
        <taxon>Agaricomycotina</taxon>
        <taxon>Agaricomycetes</taxon>
        <taxon>Polyporales</taxon>
        <taxon>Steccherinaceae</taxon>
        <taxon>Steccherinum</taxon>
    </lineage>
</organism>
<keyword evidence="4" id="KW-0677">Repeat</keyword>
<keyword evidence="8" id="KW-0675">Receptor</keyword>
<dbReference type="GO" id="GO:0016560">
    <property type="term" value="P:protein import into peroxisome matrix, docking"/>
    <property type="evidence" value="ECO:0007669"/>
    <property type="project" value="TreeGrafter"/>
</dbReference>
<evidence type="ECO:0000256" key="7">
    <source>
        <dbReference type="SAM" id="MobiDB-lite"/>
    </source>
</evidence>
<dbReference type="Gene3D" id="1.25.40.10">
    <property type="entry name" value="Tetratricopeptide repeat domain"/>
    <property type="match status" value="1"/>
</dbReference>
<accession>A0A4R0R943</accession>
<feature type="repeat" description="TPR" evidence="6">
    <location>
        <begin position="601"/>
        <end position="634"/>
    </location>
</feature>
<dbReference type="GO" id="GO:0005829">
    <property type="term" value="C:cytosol"/>
    <property type="evidence" value="ECO:0007669"/>
    <property type="project" value="TreeGrafter"/>
</dbReference>